<protein>
    <recommendedName>
        <fullName evidence="3 9">Xylose isomerase</fullName>
        <ecNumber evidence="3 9">5.3.1.5</ecNumber>
    </recommendedName>
</protein>
<evidence type="ECO:0000313" key="13">
    <source>
        <dbReference type="Proteomes" id="UP000297475"/>
    </source>
</evidence>
<feature type="binding site" evidence="9">
    <location>
        <position position="309"/>
    </location>
    <ligand>
        <name>Mg(2+)</name>
        <dbReference type="ChEBI" id="CHEBI:18420"/>
        <label>2</label>
    </ligand>
</feature>
<dbReference type="PROSITE" id="PS51415">
    <property type="entry name" value="XYLOSE_ISOMERASE"/>
    <property type="match status" value="1"/>
</dbReference>
<keyword evidence="9" id="KW-0460">Magnesium</keyword>
<proteinExistence type="inferred from homology"/>
<feature type="binding site" evidence="9">
    <location>
        <position position="296"/>
    </location>
    <ligand>
        <name>Mg(2+)</name>
        <dbReference type="ChEBI" id="CHEBI:18420"/>
        <label>1</label>
    </ligand>
</feature>
<dbReference type="Gene3D" id="3.20.20.150">
    <property type="entry name" value="Divalent-metal-dependent TIM barrel enzymes"/>
    <property type="match status" value="1"/>
</dbReference>
<keyword evidence="7 9" id="KW-0119">Carbohydrate metabolism</keyword>
<dbReference type="HAMAP" id="MF_00455">
    <property type="entry name" value="Xylose_isom_A"/>
    <property type="match status" value="1"/>
</dbReference>
<feature type="binding site" evidence="9">
    <location>
        <position position="339"/>
    </location>
    <ligand>
        <name>Mg(2+)</name>
        <dbReference type="ChEBI" id="CHEBI:18420"/>
        <label>1</label>
    </ligand>
</feature>
<dbReference type="AlphaFoldDB" id="A0A4Z0W5M8"/>
<organism evidence="12 13">
    <name type="scientific">Natronospirillum operosum</name>
    <dbReference type="NCBI Taxonomy" id="2759953"/>
    <lineage>
        <taxon>Bacteria</taxon>
        <taxon>Pseudomonadati</taxon>
        <taxon>Pseudomonadota</taxon>
        <taxon>Gammaproteobacteria</taxon>
        <taxon>Oceanospirillales</taxon>
        <taxon>Natronospirillaceae</taxon>
        <taxon>Natronospirillum</taxon>
    </lineage>
</organism>
<evidence type="ECO:0000256" key="9">
    <source>
        <dbReference type="HAMAP-Rule" id="MF_00455"/>
    </source>
</evidence>
<evidence type="ECO:0000256" key="5">
    <source>
        <dbReference type="ARBA" id="ARBA00022723"/>
    </source>
</evidence>
<evidence type="ECO:0000256" key="8">
    <source>
        <dbReference type="ARBA" id="ARBA00033659"/>
    </source>
</evidence>
<dbReference type="SUPFAM" id="SSF51658">
    <property type="entry name" value="Xylose isomerase-like"/>
    <property type="match status" value="1"/>
</dbReference>
<feature type="active site" evidence="9">
    <location>
        <position position="101"/>
    </location>
</feature>
<dbReference type="FunFam" id="3.20.20.150:FF:000002">
    <property type="entry name" value="Xylose isomerase"/>
    <property type="match status" value="1"/>
</dbReference>
<comment type="cofactor">
    <cofactor evidence="9">
        <name>Mg(2+)</name>
        <dbReference type="ChEBI" id="CHEBI:18420"/>
    </cofactor>
    <text evidence="9">Binds 2 magnesium ions per subunit.</text>
</comment>
<accession>A0A4Z0W5M8</accession>
<dbReference type="GO" id="GO:0005737">
    <property type="term" value="C:cytoplasm"/>
    <property type="evidence" value="ECO:0007669"/>
    <property type="project" value="UniProtKB-SubCell"/>
</dbReference>
<dbReference type="RefSeq" id="WP_135484387.1">
    <property type="nucleotide sequence ID" value="NZ_SRMF01000009.1"/>
</dbReference>
<dbReference type="PRINTS" id="PR00688">
    <property type="entry name" value="XYLOSISMRASE"/>
</dbReference>
<feature type="binding site" evidence="9">
    <location>
        <position position="268"/>
    </location>
    <ligand>
        <name>Mg(2+)</name>
        <dbReference type="ChEBI" id="CHEBI:18420"/>
        <label>2</label>
    </ligand>
</feature>
<feature type="binding site" evidence="9">
    <location>
        <position position="307"/>
    </location>
    <ligand>
        <name>Mg(2+)</name>
        <dbReference type="ChEBI" id="CHEBI:18420"/>
        <label>2</label>
    </ligand>
</feature>
<evidence type="ECO:0000256" key="2">
    <source>
        <dbReference type="ARBA" id="ARBA00011881"/>
    </source>
</evidence>
<reference evidence="12 13" key="1">
    <citation type="submission" date="2019-04" db="EMBL/GenBank/DDBJ databases">
        <title>Natronospirillum operosus gen. nov., sp. nov., a haloalkaliphilic satellite isolated from decaying biomass of laboratory culture of cyanobacterium Geitlerinema sp. and proposal of Natronospirillaceae fam. nov. and Saccharospirillaceae fam. nov.</title>
        <authorList>
            <person name="Kevbrin V."/>
            <person name="Boltyanskaya Y."/>
            <person name="Koziaeva V."/>
            <person name="Grouzdev D.S."/>
            <person name="Park M."/>
            <person name="Cho J."/>
        </authorList>
    </citation>
    <scope>NUCLEOTIDE SEQUENCE [LARGE SCALE GENOMIC DNA]</scope>
    <source>
        <strain evidence="12 13">G-116</strain>
    </source>
</reference>
<evidence type="ECO:0000256" key="1">
    <source>
        <dbReference type="ARBA" id="ARBA00005765"/>
    </source>
</evidence>
<dbReference type="InterPro" id="IPR036237">
    <property type="entry name" value="Xyl_isomerase-like_sf"/>
</dbReference>
<comment type="subunit">
    <text evidence="2 9 11">Homotetramer.</text>
</comment>
<dbReference type="NCBIfam" id="TIGR02630">
    <property type="entry name" value="xylose_isom_A"/>
    <property type="match status" value="1"/>
</dbReference>
<dbReference type="EMBL" id="SRMF01000009">
    <property type="protein sequence ID" value="TGG91294.1"/>
    <property type="molecule type" value="Genomic_DNA"/>
</dbReference>
<evidence type="ECO:0000256" key="3">
    <source>
        <dbReference type="ARBA" id="ARBA00011958"/>
    </source>
</evidence>
<sequence>MSGYFDHIAPVRYEGPDSDNPLAFRHYDPERIVLGKTLKEQLRFAVCYWHNFCWDGADVFGEGTFQRPWHSGADALSLAEQKMDVAFDFFARLGAPFWTFHDYDIAPEGSTIRESRENFARMIDRAAQKQEETGLQLLWGTAKNFGARRYMAGAATNPDPEVFAYAAAQVQQALEATHKLAGANYVLWGGREGYETLLNTDLKREQEQLGRFMQLVVEHKHRIGYKGAILIEPKPQEPTKHQYDYDSATVFGFLQKYGLENEIKVNIEVNHATLAGHTFEHELATASSLGILGSVDANRGDHQNGWDTDQYPNNVEEMTLACYEIIKAGGFTTGGFNFDTKLRRTSIDAEDLFHAHIGGMDTMALAFMKAADLYEQGELQRFVDNRYAGWEQDLGQKILGGKLDLAGLADYAVDKNIAPKPVSSRQEMLENMVNRVIFNRN</sequence>
<comment type="similarity">
    <text evidence="1 9 10">Belongs to the xylose isomerase family.</text>
</comment>
<evidence type="ECO:0000256" key="4">
    <source>
        <dbReference type="ARBA" id="ARBA00022629"/>
    </source>
</evidence>
<dbReference type="GO" id="GO:0009045">
    <property type="term" value="F:xylose isomerase activity"/>
    <property type="evidence" value="ECO:0007669"/>
    <property type="project" value="UniProtKB-UniRule"/>
</dbReference>
<comment type="catalytic activity">
    <reaction evidence="8 9 10">
        <text>alpha-D-xylose = alpha-D-xylulofuranose</text>
        <dbReference type="Rhea" id="RHEA:22816"/>
        <dbReference type="ChEBI" id="CHEBI:28518"/>
        <dbReference type="ChEBI" id="CHEBI:188998"/>
        <dbReference type="EC" id="5.3.1.5"/>
    </reaction>
</comment>
<evidence type="ECO:0000256" key="6">
    <source>
        <dbReference type="ARBA" id="ARBA00023235"/>
    </source>
</evidence>
<dbReference type="Proteomes" id="UP000297475">
    <property type="component" value="Unassembled WGS sequence"/>
</dbReference>
<evidence type="ECO:0000256" key="7">
    <source>
        <dbReference type="ARBA" id="ARBA00023277"/>
    </source>
</evidence>
<dbReference type="OrthoDB" id="9763981at2"/>
<dbReference type="PANTHER" id="PTHR48408">
    <property type="match status" value="1"/>
</dbReference>
<keyword evidence="13" id="KW-1185">Reference proteome</keyword>
<dbReference type="PANTHER" id="PTHR48408:SF1">
    <property type="entry name" value="XYLOSE ISOMERASE"/>
    <property type="match status" value="1"/>
</dbReference>
<dbReference type="GO" id="GO:0042732">
    <property type="term" value="P:D-xylose metabolic process"/>
    <property type="evidence" value="ECO:0007669"/>
    <property type="project" value="UniProtKB-UniRule"/>
</dbReference>
<dbReference type="InterPro" id="IPR001998">
    <property type="entry name" value="Xylose_isomerase"/>
</dbReference>
<feature type="binding site" evidence="9">
    <location>
        <position position="271"/>
    </location>
    <ligand>
        <name>Mg(2+)</name>
        <dbReference type="ChEBI" id="CHEBI:18420"/>
        <label>2</label>
    </ligand>
</feature>
<dbReference type="NCBIfam" id="NF003998">
    <property type="entry name" value="PRK05474.1"/>
    <property type="match status" value="1"/>
</dbReference>
<keyword evidence="5 9" id="KW-0479">Metal-binding</keyword>
<evidence type="ECO:0000313" key="12">
    <source>
        <dbReference type="EMBL" id="TGG91294.1"/>
    </source>
</evidence>
<feature type="active site" evidence="9">
    <location>
        <position position="104"/>
    </location>
</feature>
<comment type="caution">
    <text evidence="12">The sequence shown here is derived from an EMBL/GenBank/DDBJ whole genome shotgun (WGS) entry which is preliminary data.</text>
</comment>
<evidence type="ECO:0000256" key="10">
    <source>
        <dbReference type="RuleBase" id="RU000609"/>
    </source>
</evidence>
<dbReference type="EC" id="5.3.1.5" evidence="3 9"/>
<dbReference type="InterPro" id="IPR013452">
    <property type="entry name" value="Xylose_isom_bac"/>
</dbReference>
<name>A0A4Z0W5M8_9GAMM</name>
<dbReference type="GO" id="GO:0000287">
    <property type="term" value="F:magnesium ion binding"/>
    <property type="evidence" value="ECO:0007669"/>
    <property type="project" value="UniProtKB-UniRule"/>
</dbReference>
<comment type="subcellular location">
    <subcellularLocation>
        <location evidence="9 11">Cytoplasm</location>
    </subcellularLocation>
</comment>
<keyword evidence="6 9" id="KW-0413">Isomerase</keyword>
<evidence type="ECO:0000256" key="11">
    <source>
        <dbReference type="RuleBase" id="RU000610"/>
    </source>
</evidence>
<keyword evidence="4 9" id="KW-0859">Xylose metabolism</keyword>
<feature type="binding site" evidence="9">
    <location>
        <position position="268"/>
    </location>
    <ligand>
        <name>Mg(2+)</name>
        <dbReference type="ChEBI" id="CHEBI:18420"/>
        <label>1</label>
    </ligand>
</feature>
<feature type="binding site" evidence="9">
    <location>
        <position position="232"/>
    </location>
    <ligand>
        <name>Mg(2+)</name>
        <dbReference type="ChEBI" id="CHEBI:18420"/>
        <label>1</label>
    </ligand>
</feature>
<gene>
    <name evidence="9 12" type="primary">xylA</name>
    <name evidence="12" type="ORF">E4656_16360</name>
</gene>
<keyword evidence="9" id="KW-0963">Cytoplasm</keyword>